<dbReference type="Pfam" id="PF00782">
    <property type="entry name" value="DSPc"/>
    <property type="match status" value="1"/>
</dbReference>
<dbReference type="GO" id="GO:0005737">
    <property type="term" value="C:cytoplasm"/>
    <property type="evidence" value="ECO:0007669"/>
    <property type="project" value="TreeGrafter"/>
</dbReference>
<dbReference type="AlphaFoldDB" id="A0AAV8ZNH1"/>
<evidence type="ECO:0008006" key="7">
    <source>
        <dbReference type="Google" id="ProtNLM"/>
    </source>
</evidence>
<protein>
    <recommendedName>
        <fullName evidence="7">Dual specificity protein phosphatase 19</fullName>
    </recommendedName>
</protein>
<dbReference type="Proteomes" id="UP001162156">
    <property type="component" value="Unassembled WGS sequence"/>
</dbReference>
<dbReference type="PANTHER" id="PTHR46377:SF1">
    <property type="entry name" value="DUAL SPECIFICITY PROTEIN PHOSPHATASE 19"/>
    <property type="match status" value="1"/>
</dbReference>
<dbReference type="InterPro" id="IPR000387">
    <property type="entry name" value="Tyr_Pase_dom"/>
</dbReference>
<dbReference type="InterPro" id="IPR016130">
    <property type="entry name" value="Tyr_Pase_AS"/>
</dbReference>
<dbReference type="InterPro" id="IPR000340">
    <property type="entry name" value="Dual-sp_phosphatase_cat-dom"/>
</dbReference>
<evidence type="ECO:0000256" key="1">
    <source>
        <dbReference type="ARBA" id="ARBA00022801"/>
    </source>
</evidence>
<keyword evidence="2" id="KW-0904">Protein phosphatase</keyword>
<evidence type="ECO:0000313" key="6">
    <source>
        <dbReference type="Proteomes" id="UP001162156"/>
    </source>
</evidence>
<dbReference type="PANTHER" id="PTHR46377">
    <property type="entry name" value="DUAL SPECIFICITY PROTEIN PHOSPHATASE 19"/>
    <property type="match status" value="1"/>
</dbReference>
<feature type="domain" description="Tyrosine-protein phosphatase" evidence="3">
    <location>
        <begin position="55"/>
        <end position="194"/>
    </location>
</feature>
<dbReference type="CDD" id="cd14498">
    <property type="entry name" value="DSP"/>
    <property type="match status" value="1"/>
</dbReference>
<proteinExistence type="predicted"/>
<evidence type="ECO:0000259" key="4">
    <source>
        <dbReference type="PROSITE" id="PS50056"/>
    </source>
</evidence>
<keyword evidence="1" id="KW-0378">Hydrolase</keyword>
<dbReference type="PROSITE" id="PS50054">
    <property type="entry name" value="TYR_PHOSPHATASE_DUAL"/>
    <property type="match status" value="1"/>
</dbReference>
<reference evidence="5" key="1">
    <citation type="journal article" date="2023" name="Insect Mol. Biol.">
        <title>Genome sequencing provides insights into the evolution of gene families encoding plant cell wall-degrading enzymes in longhorned beetles.</title>
        <authorList>
            <person name="Shin N.R."/>
            <person name="Okamura Y."/>
            <person name="Kirsch R."/>
            <person name="Pauchet Y."/>
        </authorList>
    </citation>
    <scope>NUCLEOTIDE SEQUENCE</scope>
    <source>
        <strain evidence="5">RBIC_L_NR</strain>
    </source>
</reference>
<dbReference type="EMBL" id="JANEYF010000851">
    <property type="protein sequence ID" value="KAJ8967521.1"/>
    <property type="molecule type" value="Genomic_DNA"/>
</dbReference>
<dbReference type="GO" id="GO:0008579">
    <property type="term" value="F:JUN kinase phosphatase activity"/>
    <property type="evidence" value="ECO:0007669"/>
    <property type="project" value="TreeGrafter"/>
</dbReference>
<dbReference type="InterPro" id="IPR020422">
    <property type="entry name" value="TYR_PHOSPHATASE_DUAL_dom"/>
</dbReference>
<accession>A0AAV8ZNH1</accession>
<evidence type="ECO:0000259" key="3">
    <source>
        <dbReference type="PROSITE" id="PS50054"/>
    </source>
</evidence>
<dbReference type="SUPFAM" id="SSF52799">
    <property type="entry name" value="(Phosphotyrosine protein) phosphatases II"/>
    <property type="match status" value="1"/>
</dbReference>
<keyword evidence="6" id="KW-1185">Reference proteome</keyword>
<comment type="caution">
    <text evidence="5">The sequence shown here is derived from an EMBL/GenBank/DDBJ whole genome shotgun (WGS) entry which is preliminary data.</text>
</comment>
<sequence length="197" mass="22405">MSLLESLQAKKINLKRTETFVTCVDGRKFKETKDSTTEVLRTPYGFVVDMKPDDIPAKITGNLYLGSQDCCEEKILKKYNITYVLSIGIEAPMIYSYIIYKFVQCLDLPETNLRDSLRECIPFIERAKIQSSNVLVHCNAGVSRSASIVIGYLILVEDYSYVDAYNIVKNARNCIKPNTGFEKQLQCLSSSKCNFFM</sequence>
<dbReference type="Gene3D" id="3.90.190.10">
    <property type="entry name" value="Protein tyrosine phosphatase superfamily"/>
    <property type="match status" value="1"/>
</dbReference>
<dbReference type="SMART" id="SM00195">
    <property type="entry name" value="DSPc"/>
    <property type="match status" value="1"/>
</dbReference>
<dbReference type="InterPro" id="IPR029021">
    <property type="entry name" value="Prot-tyrosine_phosphatase-like"/>
</dbReference>
<name>A0AAV8ZNH1_9CUCU</name>
<evidence type="ECO:0000313" key="5">
    <source>
        <dbReference type="EMBL" id="KAJ8967521.1"/>
    </source>
</evidence>
<organism evidence="5 6">
    <name type="scientific">Rhamnusium bicolor</name>
    <dbReference type="NCBI Taxonomy" id="1586634"/>
    <lineage>
        <taxon>Eukaryota</taxon>
        <taxon>Metazoa</taxon>
        <taxon>Ecdysozoa</taxon>
        <taxon>Arthropoda</taxon>
        <taxon>Hexapoda</taxon>
        <taxon>Insecta</taxon>
        <taxon>Pterygota</taxon>
        <taxon>Neoptera</taxon>
        <taxon>Endopterygota</taxon>
        <taxon>Coleoptera</taxon>
        <taxon>Polyphaga</taxon>
        <taxon>Cucujiformia</taxon>
        <taxon>Chrysomeloidea</taxon>
        <taxon>Cerambycidae</taxon>
        <taxon>Lepturinae</taxon>
        <taxon>Rhagiini</taxon>
        <taxon>Rhamnusium</taxon>
    </lineage>
</organism>
<feature type="domain" description="Tyrosine specific protein phosphatases" evidence="4">
    <location>
        <begin position="115"/>
        <end position="172"/>
    </location>
</feature>
<evidence type="ECO:0000256" key="2">
    <source>
        <dbReference type="ARBA" id="ARBA00022912"/>
    </source>
</evidence>
<dbReference type="PROSITE" id="PS00383">
    <property type="entry name" value="TYR_PHOSPHATASE_1"/>
    <property type="match status" value="1"/>
</dbReference>
<gene>
    <name evidence="5" type="ORF">NQ314_002836</name>
</gene>
<dbReference type="PROSITE" id="PS50056">
    <property type="entry name" value="TYR_PHOSPHATASE_2"/>
    <property type="match status" value="1"/>
</dbReference>